<accession>A0A8S3U9Y2</accession>
<evidence type="ECO:0000313" key="3">
    <source>
        <dbReference type="Proteomes" id="UP000683360"/>
    </source>
</evidence>
<feature type="signal peptide" evidence="1">
    <location>
        <begin position="1"/>
        <end position="19"/>
    </location>
</feature>
<gene>
    <name evidence="2" type="ORF">MEDL_51882</name>
</gene>
<evidence type="ECO:0000313" key="2">
    <source>
        <dbReference type="EMBL" id="CAG2239540.1"/>
    </source>
</evidence>
<reference evidence="2" key="1">
    <citation type="submission" date="2021-03" db="EMBL/GenBank/DDBJ databases">
        <authorList>
            <person name="Bekaert M."/>
        </authorList>
    </citation>
    <scope>NUCLEOTIDE SEQUENCE</scope>
</reference>
<keyword evidence="3" id="KW-1185">Reference proteome</keyword>
<organism evidence="2 3">
    <name type="scientific">Mytilus edulis</name>
    <name type="common">Blue mussel</name>
    <dbReference type="NCBI Taxonomy" id="6550"/>
    <lineage>
        <taxon>Eukaryota</taxon>
        <taxon>Metazoa</taxon>
        <taxon>Spiralia</taxon>
        <taxon>Lophotrochozoa</taxon>
        <taxon>Mollusca</taxon>
        <taxon>Bivalvia</taxon>
        <taxon>Autobranchia</taxon>
        <taxon>Pteriomorphia</taxon>
        <taxon>Mytilida</taxon>
        <taxon>Mytiloidea</taxon>
        <taxon>Mytilidae</taxon>
        <taxon>Mytilinae</taxon>
        <taxon>Mytilus</taxon>
    </lineage>
</organism>
<evidence type="ECO:0000256" key="1">
    <source>
        <dbReference type="SAM" id="SignalP"/>
    </source>
</evidence>
<protein>
    <submittedName>
        <fullName evidence="2">Uncharacterized protein</fullName>
    </submittedName>
</protein>
<dbReference type="EMBL" id="CAJPWZ010002523">
    <property type="protein sequence ID" value="CAG2239540.1"/>
    <property type="molecule type" value="Genomic_DNA"/>
</dbReference>
<comment type="caution">
    <text evidence="2">The sequence shown here is derived from an EMBL/GenBank/DDBJ whole genome shotgun (WGS) entry which is preliminary data.</text>
</comment>
<proteinExistence type="predicted"/>
<dbReference type="AlphaFoldDB" id="A0A8S3U9Y2"/>
<keyword evidence="1" id="KW-0732">Signal</keyword>
<dbReference type="Proteomes" id="UP000683360">
    <property type="component" value="Unassembled WGS sequence"/>
</dbReference>
<name>A0A8S3U9Y2_MYTED</name>
<feature type="chain" id="PRO_5035784006" evidence="1">
    <location>
        <begin position="20"/>
        <end position="224"/>
    </location>
</feature>
<dbReference type="OrthoDB" id="10324245at2759"/>
<sequence>MQSLLCFVLILVSLYLVQGRTYGYQKKTKRAHVVKAKDPIGFPTDQVHIPKEPVVLPSKRLPECDVGCTLQIIPPECIQETFGFEHGVRCRGCDVDICNRVRGDNLDRLQGGSQWQNRGRNRNINSRIGGEFVDSLGGGRNQNLNSRIGGQFVDSLGGGRNQNLNSRIGGEFVDSLGSDFFNERQNSNLGGRFRNRQDTNFDRRNRLDRNLNDRRNRQVGSGWL</sequence>